<name>A0A9P1DZC5_CUSEU</name>
<protein>
    <submittedName>
        <fullName evidence="2">Uncharacterized protein</fullName>
    </submittedName>
</protein>
<dbReference type="AlphaFoldDB" id="A0A9P1DZC5"/>
<dbReference type="GO" id="GO:0003677">
    <property type="term" value="F:DNA binding"/>
    <property type="evidence" value="ECO:0007669"/>
    <property type="project" value="InterPro"/>
</dbReference>
<feature type="region of interest" description="Disordered" evidence="1">
    <location>
        <begin position="362"/>
        <end position="385"/>
    </location>
</feature>
<dbReference type="EMBL" id="CAMAPE010000005">
    <property type="protein sequence ID" value="CAH9066203.1"/>
    <property type="molecule type" value="Genomic_DNA"/>
</dbReference>
<organism evidence="2 3">
    <name type="scientific">Cuscuta europaea</name>
    <name type="common">European dodder</name>
    <dbReference type="NCBI Taxonomy" id="41803"/>
    <lineage>
        <taxon>Eukaryota</taxon>
        <taxon>Viridiplantae</taxon>
        <taxon>Streptophyta</taxon>
        <taxon>Embryophyta</taxon>
        <taxon>Tracheophyta</taxon>
        <taxon>Spermatophyta</taxon>
        <taxon>Magnoliopsida</taxon>
        <taxon>eudicotyledons</taxon>
        <taxon>Gunneridae</taxon>
        <taxon>Pentapetalae</taxon>
        <taxon>asterids</taxon>
        <taxon>lamiids</taxon>
        <taxon>Solanales</taxon>
        <taxon>Convolvulaceae</taxon>
        <taxon>Cuscuteae</taxon>
        <taxon>Cuscuta</taxon>
        <taxon>Cuscuta subgen. Cuscuta</taxon>
    </lineage>
</organism>
<evidence type="ECO:0000313" key="3">
    <source>
        <dbReference type="Proteomes" id="UP001152484"/>
    </source>
</evidence>
<proteinExistence type="predicted"/>
<dbReference type="Pfam" id="PF19239">
    <property type="entry name" value="GIY_YIG_domain"/>
    <property type="match status" value="1"/>
</dbReference>
<reference evidence="2" key="1">
    <citation type="submission" date="2022-07" db="EMBL/GenBank/DDBJ databases">
        <authorList>
            <person name="Macas J."/>
            <person name="Novak P."/>
            <person name="Neumann P."/>
        </authorList>
    </citation>
    <scope>NUCLEOTIDE SEQUENCE</scope>
</reference>
<comment type="caution">
    <text evidence="2">The sequence shown here is derived from an EMBL/GenBank/DDBJ whole genome shotgun (WGS) entry which is preliminary data.</text>
</comment>
<dbReference type="PANTHER" id="PTHR35133:SF1">
    <property type="entry name" value="PROTEIN EFFECTOR OF TRANSCRIPTION 2-RELATED"/>
    <property type="match status" value="1"/>
</dbReference>
<dbReference type="Proteomes" id="UP001152484">
    <property type="component" value="Unassembled WGS sequence"/>
</dbReference>
<accession>A0A9P1DZC5</accession>
<gene>
    <name evidence="2" type="ORF">CEURO_LOCUS2345</name>
</gene>
<keyword evidence="3" id="KW-1185">Reference proteome</keyword>
<feature type="compositionally biased region" description="Basic and acidic residues" evidence="1">
    <location>
        <begin position="364"/>
        <end position="385"/>
    </location>
</feature>
<evidence type="ECO:0000256" key="1">
    <source>
        <dbReference type="SAM" id="MobiDB-lite"/>
    </source>
</evidence>
<sequence>MPAAAASHRLYREECKRTKHDSAFSEWKILVGPSDWQDYVLGVEGAERYRTQNLPNSASCPGIYELGIISVPNAQSRLETNKNNFDTADVVPVYVGQADNVRTRLQQYGRDGSHLENGCAKGDLSLDKDAICLKGPSFFTSSFSRGFTIAYRWAPMKSKKDAEKAETQLLDTFDYAWNTDSNGARRDKDVLSKLDLISSRASSLPLIIPSIITRLKSSFQKPKGIKIEACEPLPLQNGSQFYDDAKSSHFLPQIFKFGRSRPTIVSVNSGVNENHVSSICGVALGHGSVCIRSPVSKGSKRCFEHRGMKINGLLTPKLIANDEKNSEDTRICGFLLENGSTCVSKPFGKNKRCIEHKGRRIPGKGKEREIQSEMQKSYDDSQDEGLRNKQDITQCLIISPFKTTASKDERSNSVRTCGATLKNGSSCRRKLAEGNSKRCWQHS</sequence>
<evidence type="ECO:0000313" key="2">
    <source>
        <dbReference type="EMBL" id="CAH9066203.1"/>
    </source>
</evidence>
<dbReference type="OrthoDB" id="1922121at2759"/>
<dbReference type="GO" id="GO:0006355">
    <property type="term" value="P:regulation of DNA-templated transcription"/>
    <property type="evidence" value="ECO:0007669"/>
    <property type="project" value="InterPro"/>
</dbReference>
<dbReference type="PANTHER" id="PTHR35133">
    <property type="entry name" value="PROTEIN EFFECTOR OF TRANSCRIPTION 2-RELATED"/>
    <property type="match status" value="1"/>
</dbReference>
<dbReference type="InterPro" id="IPR038909">
    <property type="entry name" value="Effector_transcript"/>
</dbReference>